<name>A0ABT7MD71_9PSEU</name>
<gene>
    <name evidence="2" type="ORF">QRT03_21805</name>
</gene>
<organism evidence="2 3">
    <name type="scientific">Actinomycetospora termitidis</name>
    <dbReference type="NCBI Taxonomy" id="3053470"/>
    <lineage>
        <taxon>Bacteria</taxon>
        <taxon>Bacillati</taxon>
        <taxon>Actinomycetota</taxon>
        <taxon>Actinomycetes</taxon>
        <taxon>Pseudonocardiales</taxon>
        <taxon>Pseudonocardiaceae</taxon>
        <taxon>Actinomycetospora</taxon>
    </lineage>
</organism>
<evidence type="ECO:0000256" key="1">
    <source>
        <dbReference type="ARBA" id="ARBA00023186"/>
    </source>
</evidence>
<evidence type="ECO:0000313" key="3">
    <source>
        <dbReference type="Proteomes" id="UP001231924"/>
    </source>
</evidence>
<keyword evidence="3" id="KW-1185">Reference proteome</keyword>
<dbReference type="EMBL" id="JASVWF010000005">
    <property type="protein sequence ID" value="MDL5158618.1"/>
    <property type="molecule type" value="Genomic_DNA"/>
</dbReference>
<proteinExistence type="predicted"/>
<keyword evidence="1" id="KW-0143">Chaperone</keyword>
<accession>A0ABT7MD71</accession>
<dbReference type="RefSeq" id="WP_286055157.1">
    <property type="nucleotide sequence ID" value="NZ_JASVWF010000005.1"/>
</dbReference>
<dbReference type="Pfam" id="PF01774">
    <property type="entry name" value="UreD"/>
    <property type="match status" value="1"/>
</dbReference>
<dbReference type="InterPro" id="IPR002669">
    <property type="entry name" value="UreD"/>
</dbReference>
<protein>
    <submittedName>
        <fullName evidence="2">Urease accessory protein UreD</fullName>
    </submittedName>
</protein>
<comment type="caution">
    <text evidence="2">The sequence shown here is derived from an EMBL/GenBank/DDBJ whole genome shotgun (WGS) entry which is preliminary data.</text>
</comment>
<reference evidence="2 3" key="1">
    <citation type="submission" date="2023-06" db="EMBL/GenBank/DDBJ databases">
        <title>Actinomycetospora Odt1-22.</title>
        <authorList>
            <person name="Supong K."/>
        </authorList>
    </citation>
    <scope>NUCLEOTIDE SEQUENCE [LARGE SCALE GENOMIC DNA]</scope>
    <source>
        <strain evidence="2 3">Odt1-22</strain>
    </source>
</reference>
<dbReference type="Proteomes" id="UP001231924">
    <property type="component" value="Unassembled WGS sequence"/>
</dbReference>
<evidence type="ECO:0000313" key="2">
    <source>
        <dbReference type="EMBL" id="MDL5158618.1"/>
    </source>
</evidence>
<sequence length="247" mass="24618">MTTASVASARVSVRDGRLTWASTPPVVLRRTGPRQVHVIAVGGGPLGGDQLRLTVDVGPGEQLTVHSAAATVVQPGREPGAVASFAVEATVAGEFVWRPEPTVVCDRAVWAPSISLHVAGGARAQVLEQLVLGRAGQRGGRCSSSMSVAVDGRPLLATTTVLDGADPGLSGIGGTAGGRSVGTVLEVGDAPGTEDGGEDGDVTWARTPLDGPGSLLSAVGTVRGVARVLGANAERTPAGVATGSGDR</sequence>